<proteinExistence type="predicted"/>
<name>A0A0B3BXG3_9PSED</name>
<dbReference type="PATRIC" id="fig|706570.3.peg.1244"/>
<keyword evidence="4" id="KW-1185">Reference proteome</keyword>
<sequence length="95" mass="10488">MALVDDIRNEIAELIESAEETKGHAENYLRQPDEEEHAEEDRDRAAAVIQRMNELLAALKAVDLGEASVEEVSNLIDSTELALDQADEALDELGL</sequence>
<dbReference type="RefSeq" id="WP_027590278.1">
    <property type="nucleotide sequence ID" value="NZ_FMUP01000003.1"/>
</dbReference>
<dbReference type="Proteomes" id="UP000030980">
    <property type="component" value="Unassembled WGS sequence"/>
</dbReference>
<feature type="region of interest" description="Disordered" evidence="1">
    <location>
        <begin position="17"/>
        <end position="42"/>
    </location>
</feature>
<organism evidence="2 4">
    <name type="scientific">Pseudomonas flexibilis</name>
    <dbReference type="NCBI Taxonomy" id="706570"/>
    <lineage>
        <taxon>Bacteria</taxon>
        <taxon>Pseudomonadati</taxon>
        <taxon>Pseudomonadota</taxon>
        <taxon>Gammaproteobacteria</taxon>
        <taxon>Pseudomonadales</taxon>
        <taxon>Pseudomonadaceae</taxon>
        <taxon>Pseudomonas</taxon>
    </lineage>
</organism>
<dbReference type="AlphaFoldDB" id="A0A0B3BXG3"/>
<reference evidence="2 4" key="1">
    <citation type="submission" date="2014-11" db="EMBL/GenBank/DDBJ databases">
        <title>Genome sequence of Pseudomonas tuomuerensis JCM 14085.</title>
        <authorList>
            <person name="Shin S.-K."/>
            <person name="Yi H."/>
        </authorList>
    </citation>
    <scope>NUCLEOTIDE SEQUENCE [LARGE SCALE GENOMIC DNA]</scope>
    <source>
        <strain evidence="2 4">JCM 14085</strain>
    </source>
</reference>
<evidence type="ECO:0000313" key="4">
    <source>
        <dbReference type="Proteomes" id="UP000030980"/>
    </source>
</evidence>
<protein>
    <submittedName>
        <fullName evidence="2">Uncharacterized protein</fullName>
    </submittedName>
</protein>
<dbReference type="EMBL" id="FTMC01000002">
    <property type="protein sequence ID" value="SIP99760.1"/>
    <property type="molecule type" value="Genomic_DNA"/>
</dbReference>
<evidence type="ECO:0000256" key="1">
    <source>
        <dbReference type="SAM" id="MobiDB-lite"/>
    </source>
</evidence>
<evidence type="ECO:0000313" key="2">
    <source>
        <dbReference type="EMBL" id="KHO64077.1"/>
    </source>
</evidence>
<dbReference type="Proteomes" id="UP000186079">
    <property type="component" value="Unassembled WGS sequence"/>
</dbReference>
<evidence type="ECO:0000313" key="3">
    <source>
        <dbReference type="EMBL" id="SIP99760.1"/>
    </source>
</evidence>
<reference evidence="3 5" key="2">
    <citation type="submission" date="2017-01" db="EMBL/GenBank/DDBJ databases">
        <authorList>
            <person name="Mah S.A."/>
            <person name="Swanson W.J."/>
            <person name="Moy G.W."/>
            <person name="Vacquier V.D."/>
        </authorList>
    </citation>
    <scope>NUCLEOTIDE SEQUENCE [LARGE SCALE GENOMIC DNA]</scope>
    <source>
        <strain evidence="3 5">ATCC 29606</strain>
    </source>
</reference>
<accession>A0A0B3BXG3</accession>
<evidence type="ECO:0000313" key="5">
    <source>
        <dbReference type="Proteomes" id="UP000186079"/>
    </source>
</evidence>
<dbReference type="EMBL" id="JTAK01000005">
    <property type="protein sequence ID" value="KHO64077.1"/>
    <property type="molecule type" value="Genomic_DNA"/>
</dbReference>
<gene>
    <name evidence="2" type="ORF">PT85_12505</name>
    <name evidence="3" type="ORF">SAMN05421672_10232</name>
</gene>
<accession>A0A0B2DBX6</accession>